<comment type="function">
    <text evidence="5">Functions in brassinosteroid signaling. May function as transcriptional repressor.</text>
</comment>
<feature type="domain" description="BES1/BZR1 plant transcription factor N-terminal" evidence="6">
    <location>
        <begin position="36"/>
        <end position="100"/>
    </location>
</feature>
<evidence type="ECO:0000313" key="8">
    <source>
        <dbReference type="Proteomes" id="UP001163823"/>
    </source>
</evidence>
<proteinExistence type="inferred from homology"/>
<dbReference type="GO" id="GO:0009742">
    <property type="term" value="P:brassinosteroid mediated signaling pathway"/>
    <property type="evidence" value="ECO:0007669"/>
    <property type="project" value="UniProtKB-UniRule"/>
</dbReference>
<dbReference type="PANTHER" id="PTHR31506">
    <property type="entry name" value="BES1/BZR1 HOMOLOG PROTEIN 3-RELATED"/>
    <property type="match status" value="1"/>
</dbReference>
<protein>
    <recommendedName>
        <fullName evidence="5">Protein BZR1 homolog</fullName>
    </recommendedName>
    <alternativeName>
        <fullName evidence="5">Protein BRASSINAZOLE-RESISTANT 1 homolog</fullName>
    </alternativeName>
</protein>
<sequence length="128" mass="14919">MVDKGKKNAMKGCIKATKGCWIVHRTTKHGGIFTKYRFPSERERQNNKCRERNRRAITKKIFAGLKEHGNYQLRKTADKTDLLKCLCNEAGWNVDDDGTIRGKKISSKFKFDLNDRPSEDDYCLCDKW</sequence>
<dbReference type="GO" id="GO:0005634">
    <property type="term" value="C:nucleus"/>
    <property type="evidence" value="ECO:0007669"/>
    <property type="project" value="UniProtKB-SubCell"/>
</dbReference>
<keyword evidence="5" id="KW-1070">Brassinosteroid signaling pathway</keyword>
<evidence type="ECO:0000259" key="6">
    <source>
        <dbReference type="Pfam" id="PF05687"/>
    </source>
</evidence>
<gene>
    <name evidence="7" type="ORF">O6P43_026283</name>
</gene>
<dbReference type="GO" id="GO:0006351">
    <property type="term" value="P:DNA-templated transcription"/>
    <property type="evidence" value="ECO:0007669"/>
    <property type="project" value="InterPro"/>
</dbReference>
<organism evidence="7 8">
    <name type="scientific">Quillaja saponaria</name>
    <name type="common">Soap bark tree</name>
    <dbReference type="NCBI Taxonomy" id="32244"/>
    <lineage>
        <taxon>Eukaryota</taxon>
        <taxon>Viridiplantae</taxon>
        <taxon>Streptophyta</taxon>
        <taxon>Embryophyta</taxon>
        <taxon>Tracheophyta</taxon>
        <taxon>Spermatophyta</taxon>
        <taxon>Magnoliopsida</taxon>
        <taxon>eudicotyledons</taxon>
        <taxon>Gunneridae</taxon>
        <taxon>Pentapetalae</taxon>
        <taxon>rosids</taxon>
        <taxon>fabids</taxon>
        <taxon>Fabales</taxon>
        <taxon>Quillajaceae</taxon>
        <taxon>Quillaja</taxon>
    </lineage>
</organism>
<keyword evidence="8" id="KW-1185">Reference proteome</keyword>
<dbReference type="InterPro" id="IPR008540">
    <property type="entry name" value="BES1_N"/>
</dbReference>
<comment type="similarity">
    <text evidence="1 5">Belongs to the BZR/LAT61 family.</text>
</comment>
<evidence type="ECO:0000256" key="5">
    <source>
        <dbReference type="RuleBase" id="RU369040"/>
    </source>
</evidence>
<comment type="subcellular location">
    <subcellularLocation>
        <location evidence="5">Nucleus</location>
    </subcellularLocation>
</comment>
<dbReference type="Proteomes" id="UP001163823">
    <property type="component" value="Chromosome 11"/>
</dbReference>
<dbReference type="InterPro" id="IPR033264">
    <property type="entry name" value="BZR"/>
</dbReference>
<evidence type="ECO:0000256" key="3">
    <source>
        <dbReference type="ARBA" id="ARBA00023125"/>
    </source>
</evidence>
<reference evidence="7" key="1">
    <citation type="journal article" date="2023" name="Science">
        <title>Elucidation of the pathway for biosynthesis of saponin adjuvants from the soapbark tree.</title>
        <authorList>
            <person name="Reed J."/>
            <person name="Orme A."/>
            <person name="El-Demerdash A."/>
            <person name="Owen C."/>
            <person name="Martin L.B.B."/>
            <person name="Misra R.C."/>
            <person name="Kikuchi S."/>
            <person name="Rejzek M."/>
            <person name="Martin A.C."/>
            <person name="Harkess A."/>
            <person name="Leebens-Mack J."/>
            <person name="Louveau T."/>
            <person name="Stephenson M.J."/>
            <person name="Osbourn A."/>
        </authorList>
    </citation>
    <scope>NUCLEOTIDE SEQUENCE</scope>
    <source>
        <strain evidence="7">S10</strain>
    </source>
</reference>
<dbReference type="EMBL" id="JARAOO010000011">
    <property type="protein sequence ID" value="KAJ7950041.1"/>
    <property type="molecule type" value="Genomic_DNA"/>
</dbReference>
<keyword evidence="3 5" id="KW-0238">DNA-binding</keyword>
<dbReference type="Pfam" id="PF05687">
    <property type="entry name" value="BES1_N"/>
    <property type="match status" value="1"/>
</dbReference>
<keyword evidence="4 5" id="KW-0804">Transcription</keyword>
<evidence type="ECO:0000256" key="4">
    <source>
        <dbReference type="ARBA" id="ARBA00023163"/>
    </source>
</evidence>
<evidence type="ECO:0000256" key="2">
    <source>
        <dbReference type="ARBA" id="ARBA00023015"/>
    </source>
</evidence>
<keyword evidence="2 5" id="KW-0805">Transcription regulation</keyword>
<evidence type="ECO:0000313" key="7">
    <source>
        <dbReference type="EMBL" id="KAJ7950041.1"/>
    </source>
</evidence>
<comment type="caution">
    <text evidence="7">The sequence shown here is derived from an EMBL/GenBank/DDBJ whole genome shotgun (WGS) entry which is preliminary data.</text>
</comment>
<dbReference type="AlphaFoldDB" id="A0AAD7L383"/>
<dbReference type="PANTHER" id="PTHR31506:SF21">
    <property type="entry name" value="PROTEIN BZR1 HOMOLOG"/>
    <property type="match status" value="1"/>
</dbReference>
<name>A0AAD7L383_QUISA</name>
<accession>A0AAD7L383</accession>
<dbReference type="KEGG" id="qsa:O6P43_026283"/>
<evidence type="ECO:0000256" key="1">
    <source>
        <dbReference type="ARBA" id="ARBA00005909"/>
    </source>
</evidence>
<dbReference type="GO" id="GO:0003677">
    <property type="term" value="F:DNA binding"/>
    <property type="evidence" value="ECO:0007669"/>
    <property type="project" value="UniProtKB-UniRule"/>
</dbReference>
<dbReference type="GO" id="GO:0003700">
    <property type="term" value="F:DNA-binding transcription factor activity"/>
    <property type="evidence" value="ECO:0007669"/>
    <property type="project" value="UniProtKB-UniRule"/>
</dbReference>